<keyword evidence="3" id="KW-1185">Reference proteome</keyword>
<sequence>MERFQVCKALLRLSELSISTQAARGGQKRFEIVCKRHAEEAQVAVFESGERAGRDDVVEDAGFERAVAGQRKHPKGATFCGWEAGDEGGSRALRHGEDVGWAPPVAEVQVERLEIAEDGGEVAQGGGEGLQTVLNELS</sequence>
<name>A0A9P4TJ61_CURKU</name>
<feature type="region of interest" description="Disordered" evidence="1">
    <location>
        <begin position="118"/>
        <end position="138"/>
    </location>
</feature>
<accession>A0A9P4TJ61</accession>
<protein>
    <submittedName>
        <fullName evidence="2">Uncharacterized protein</fullName>
    </submittedName>
</protein>
<dbReference type="AlphaFoldDB" id="A0A9P4TJ61"/>
<dbReference type="Proteomes" id="UP000801428">
    <property type="component" value="Unassembled WGS sequence"/>
</dbReference>
<evidence type="ECO:0000313" key="3">
    <source>
        <dbReference type="Proteomes" id="UP000801428"/>
    </source>
</evidence>
<dbReference type="EMBL" id="SWKU01000004">
    <property type="protein sequence ID" value="KAF3007619.1"/>
    <property type="molecule type" value="Genomic_DNA"/>
</dbReference>
<evidence type="ECO:0000313" key="2">
    <source>
        <dbReference type="EMBL" id="KAF3007619.1"/>
    </source>
</evidence>
<comment type="caution">
    <text evidence="2">The sequence shown here is derived from an EMBL/GenBank/DDBJ whole genome shotgun (WGS) entry which is preliminary data.</text>
</comment>
<evidence type="ECO:0000256" key="1">
    <source>
        <dbReference type="SAM" id="MobiDB-lite"/>
    </source>
</evidence>
<gene>
    <name evidence="2" type="ORF">E8E13_008221</name>
</gene>
<reference evidence="2" key="1">
    <citation type="submission" date="2019-04" db="EMBL/GenBank/DDBJ databases">
        <title>Sequencing of skin fungus with MAO and IRED activity.</title>
        <authorList>
            <person name="Marsaioli A.J."/>
            <person name="Bonatto J.M.C."/>
            <person name="Reis Junior O."/>
        </authorList>
    </citation>
    <scope>NUCLEOTIDE SEQUENCE</scope>
    <source>
        <strain evidence="2">30M1</strain>
    </source>
</reference>
<proteinExistence type="predicted"/>
<organism evidence="2 3">
    <name type="scientific">Curvularia kusanoi</name>
    <name type="common">Cochliobolus kusanoi</name>
    <dbReference type="NCBI Taxonomy" id="90978"/>
    <lineage>
        <taxon>Eukaryota</taxon>
        <taxon>Fungi</taxon>
        <taxon>Dikarya</taxon>
        <taxon>Ascomycota</taxon>
        <taxon>Pezizomycotina</taxon>
        <taxon>Dothideomycetes</taxon>
        <taxon>Pleosporomycetidae</taxon>
        <taxon>Pleosporales</taxon>
        <taxon>Pleosporineae</taxon>
        <taxon>Pleosporaceae</taxon>
        <taxon>Curvularia</taxon>
    </lineage>
</organism>